<feature type="region of interest" description="Disordered" evidence="4">
    <location>
        <begin position="90"/>
        <end position="123"/>
    </location>
</feature>
<dbReference type="RefSeq" id="XP_024367104.1">
    <property type="nucleotide sequence ID" value="XM_024511336.2"/>
</dbReference>
<dbReference type="Gramene" id="Pp3c26_3820V3.1">
    <property type="protein sequence ID" value="Pp3c26_3820V3.1"/>
    <property type="gene ID" value="Pp3c26_3820"/>
</dbReference>
<dbReference type="GeneID" id="112278165"/>
<dbReference type="Pfam" id="PF14379">
    <property type="entry name" value="Myb_CC_LHEQLE"/>
    <property type="match status" value="1"/>
</dbReference>
<dbReference type="AlphaFoldDB" id="A0A2K1IBQ1"/>
<sequence length="425" mass="46212">MWNSDILQSPEEQAALPPEGVSLPPLPTAEPETDLFGGGGEWLTWNQLMPEEDVIASCWTQLIDVEQDDGRTLNQSIKYVPLQTPLQVEPLASHPPTSEYPTSSSGAVSCGSPKPSSSAAAKEASASKSRLRWTPELHEKFVIAVAHLGGADRATPKAVLRLMGVQGITIYHVKSHLQKYRLAKYMPEISEEAKAERRKHDCLLTSLDLGSGHQIAQALQMQMEVQKKLHEQLEIQRELQLRIEAQGLSLQKMLEQQAKLNHPDLPSGEPSAPANVVVPTPSSLAPSNSSNTTTLLEEQPTGSGLVTHTPSYTDTTMERSKQKQIEAGSTSPTSLDGHAAKRARTDASPQVNLSGQEHNFLAPSTKPSCTWESFSHQSPQFQRLTRTGQDPQYLQTPTSGGSPQQAHADSIPQHPGRAAQKPVQA</sequence>
<organism evidence="6">
    <name type="scientific">Physcomitrium patens</name>
    <name type="common">Spreading-leaved earth moss</name>
    <name type="synonym">Physcomitrella patens</name>
    <dbReference type="NCBI Taxonomy" id="3218"/>
    <lineage>
        <taxon>Eukaryota</taxon>
        <taxon>Viridiplantae</taxon>
        <taxon>Streptophyta</taxon>
        <taxon>Embryophyta</taxon>
        <taxon>Bryophyta</taxon>
        <taxon>Bryophytina</taxon>
        <taxon>Bryopsida</taxon>
        <taxon>Funariidae</taxon>
        <taxon>Funariales</taxon>
        <taxon>Funariaceae</taxon>
        <taxon>Physcomitrium</taxon>
    </lineage>
</organism>
<evidence type="ECO:0000259" key="5">
    <source>
        <dbReference type="PROSITE" id="PS51294"/>
    </source>
</evidence>
<evidence type="ECO:0000313" key="8">
    <source>
        <dbReference type="Proteomes" id="UP000006727"/>
    </source>
</evidence>
<dbReference type="InterPro" id="IPR025756">
    <property type="entry name" value="Myb_CC_LHEQLE"/>
</dbReference>
<feature type="compositionally biased region" description="Polar residues" evidence="4">
    <location>
        <begin position="1"/>
        <end position="11"/>
    </location>
</feature>
<dbReference type="KEGG" id="ppp:112278165"/>
<dbReference type="SUPFAM" id="SSF46689">
    <property type="entry name" value="Homeodomain-like"/>
    <property type="match status" value="1"/>
</dbReference>
<dbReference type="GO" id="GO:0003700">
    <property type="term" value="F:DNA-binding transcription factor activity"/>
    <property type="evidence" value="ECO:0007669"/>
    <property type="project" value="InterPro"/>
</dbReference>
<evidence type="ECO:0000256" key="3">
    <source>
        <dbReference type="ARBA" id="ARBA00023242"/>
    </source>
</evidence>
<feature type="compositionally biased region" description="Polar residues" evidence="4">
    <location>
        <begin position="365"/>
        <end position="407"/>
    </location>
</feature>
<dbReference type="InterPro" id="IPR046955">
    <property type="entry name" value="PHR1-like"/>
</dbReference>
<evidence type="ECO:0000313" key="7">
    <source>
        <dbReference type="EnsemblPlants" id="Pp3c26_3820V3.1"/>
    </source>
</evidence>
<dbReference type="PROSITE" id="PS51294">
    <property type="entry name" value="HTH_MYB"/>
    <property type="match status" value="1"/>
</dbReference>
<evidence type="ECO:0000313" key="6">
    <source>
        <dbReference type="EMBL" id="PNR26713.1"/>
    </source>
</evidence>
<dbReference type="OrthoDB" id="551907at2759"/>
<dbReference type="EnsemblPlants" id="Pp3c26_3820V3.2">
    <property type="protein sequence ID" value="Pp3c26_3820V3.2"/>
    <property type="gene ID" value="Pp3c26_3820"/>
</dbReference>
<name>A0A2K1IBQ1_PHYPA</name>
<dbReference type="EnsemblPlants" id="Pp3c26_3820V3.1">
    <property type="protein sequence ID" value="Pp3c26_3820V3.1"/>
    <property type="gene ID" value="Pp3c26_3820"/>
</dbReference>
<gene>
    <name evidence="7" type="primary">LOC112278165</name>
    <name evidence="6" type="ORF">PHYPA_030194</name>
</gene>
<dbReference type="InterPro" id="IPR009057">
    <property type="entry name" value="Homeodomain-like_sf"/>
</dbReference>
<keyword evidence="1" id="KW-0805">Transcription regulation</keyword>
<reference evidence="7" key="3">
    <citation type="submission" date="2020-12" db="UniProtKB">
        <authorList>
            <consortium name="EnsemblPlants"/>
        </authorList>
    </citation>
    <scope>IDENTIFICATION</scope>
</reference>
<keyword evidence="3" id="KW-0539">Nucleus</keyword>
<dbReference type="FunCoup" id="A0A2K1IBQ1">
    <property type="interactions" value="1160"/>
</dbReference>
<keyword evidence="8" id="KW-1185">Reference proteome</keyword>
<feature type="compositionally biased region" description="Polar residues" evidence="4">
    <location>
        <begin position="347"/>
        <end position="357"/>
    </location>
</feature>
<reference evidence="6 8" key="2">
    <citation type="journal article" date="2018" name="Plant J.">
        <title>The Physcomitrella patens chromosome-scale assembly reveals moss genome structure and evolution.</title>
        <authorList>
            <person name="Lang D."/>
            <person name="Ullrich K.K."/>
            <person name="Murat F."/>
            <person name="Fuchs J."/>
            <person name="Jenkins J."/>
            <person name="Haas F.B."/>
            <person name="Piednoel M."/>
            <person name="Gundlach H."/>
            <person name="Van Bel M."/>
            <person name="Meyberg R."/>
            <person name="Vives C."/>
            <person name="Morata J."/>
            <person name="Symeonidi A."/>
            <person name="Hiss M."/>
            <person name="Muchero W."/>
            <person name="Kamisugi Y."/>
            <person name="Saleh O."/>
            <person name="Blanc G."/>
            <person name="Decker E.L."/>
            <person name="van Gessel N."/>
            <person name="Grimwood J."/>
            <person name="Hayes R.D."/>
            <person name="Graham S.W."/>
            <person name="Gunter L.E."/>
            <person name="McDaniel S.F."/>
            <person name="Hoernstein S.N.W."/>
            <person name="Larsson A."/>
            <person name="Li F.W."/>
            <person name="Perroud P.F."/>
            <person name="Phillips J."/>
            <person name="Ranjan P."/>
            <person name="Rokshar D.S."/>
            <person name="Rothfels C.J."/>
            <person name="Schneider L."/>
            <person name="Shu S."/>
            <person name="Stevenson D.W."/>
            <person name="Thummler F."/>
            <person name="Tillich M."/>
            <person name="Villarreal Aguilar J.C."/>
            <person name="Widiez T."/>
            <person name="Wong G.K."/>
            <person name="Wymore A."/>
            <person name="Zhang Y."/>
            <person name="Zimmer A.D."/>
            <person name="Quatrano R.S."/>
            <person name="Mayer K.F.X."/>
            <person name="Goodstein D."/>
            <person name="Casacuberta J.M."/>
            <person name="Vandepoele K."/>
            <person name="Reski R."/>
            <person name="Cuming A.C."/>
            <person name="Tuskan G.A."/>
            <person name="Maumus F."/>
            <person name="Salse J."/>
            <person name="Schmutz J."/>
            <person name="Rensing S.A."/>
        </authorList>
    </citation>
    <scope>NUCLEOTIDE SEQUENCE [LARGE SCALE GENOMIC DNA]</scope>
    <source>
        <strain evidence="7 8">cv. Gransden 2004</strain>
    </source>
</reference>
<dbReference type="InterPro" id="IPR006447">
    <property type="entry name" value="Myb_dom_plants"/>
</dbReference>
<dbReference type="PaxDb" id="3218-PP1S490_9V6.1"/>
<dbReference type="PANTHER" id="PTHR31499:SF43">
    <property type="entry name" value="MYB FAMILY TRANSCRIPTION FACTOR APL"/>
    <property type="match status" value="1"/>
</dbReference>
<accession>A0A2K1IBQ1</accession>
<dbReference type="Gene3D" id="1.10.10.60">
    <property type="entry name" value="Homeodomain-like"/>
    <property type="match status" value="1"/>
</dbReference>
<feature type="compositionally biased region" description="Polar residues" evidence="4">
    <location>
        <begin position="280"/>
        <end position="315"/>
    </location>
</feature>
<dbReference type="NCBIfam" id="TIGR01557">
    <property type="entry name" value="myb_SHAQKYF"/>
    <property type="match status" value="1"/>
</dbReference>
<dbReference type="Pfam" id="PF00249">
    <property type="entry name" value="Myb_DNA-binding"/>
    <property type="match status" value="1"/>
</dbReference>
<dbReference type="Gramene" id="Pp3c26_3820V3.2">
    <property type="protein sequence ID" value="Pp3c26_3820V3.2"/>
    <property type="gene ID" value="Pp3c26_3820"/>
</dbReference>
<dbReference type="EMBL" id="ABEU02000026">
    <property type="protein sequence ID" value="PNR26713.1"/>
    <property type="molecule type" value="Genomic_DNA"/>
</dbReference>
<reference evidence="6 8" key="1">
    <citation type="journal article" date="2008" name="Science">
        <title>The Physcomitrella genome reveals evolutionary insights into the conquest of land by plants.</title>
        <authorList>
            <person name="Rensing S."/>
            <person name="Lang D."/>
            <person name="Zimmer A."/>
            <person name="Terry A."/>
            <person name="Salamov A."/>
            <person name="Shapiro H."/>
            <person name="Nishiyama T."/>
            <person name="Perroud P.-F."/>
            <person name="Lindquist E."/>
            <person name="Kamisugi Y."/>
            <person name="Tanahashi T."/>
            <person name="Sakakibara K."/>
            <person name="Fujita T."/>
            <person name="Oishi K."/>
            <person name="Shin-I T."/>
            <person name="Kuroki Y."/>
            <person name="Toyoda A."/>
            <person name="Suzuki Y."/>
            <person name="Hashimoto A."/>
            <person name="Yamaguchi K."/>
            <person name="Sugano A."/>
            <person name="Kohara Y."/>
            <person name="Fujiyama A."/>
            <person name="Anterola A."/>
            <person name="Aoki S."/>
            <person name="Ashton N."/>
            <person name="Barbazuk W.B."/>
            <person name="Barker E."/>
            <person name="Bennetzen J."/>
            <person name="Bezanilla M."/>
            <person name="Blankenship R."/>
            <person name="Cho S.H."/>
            <person name="Dutcher S."/>
            <person name="Estelle M."/>
            <person name="Fawcett J.A."/>
            <person name="Gundlach H."/>
            <person name="Hanada K."/>
            <person name="Heyl A."/>
            <person name="Hicks K.A."/>
            <person name="Hugh J."/>
            <person name="Lohr M."/>
            <person name="Mayer K."/>
            <person name="Melkozernov A."/>
            <person name="Murata T."/>
            <person name="Nelson D."/>
            <person name="Pils B."/>
            <person name="Prigge M."/>
            <person name="Reiss B."/>
            <person name="Renner T."/>
            <person name="Rombauts S."/>
            <person name="Rushton P."/>
            <person name="Sanderfoot A."/>
            <person name="Schween G."/>
            <person name="Shiu S.-H."/>
            <person name="Stueber K."/>
            <person name="Theodoulou F.L."/>
            <person name="Tu H."/>
            <person name="Van de Peer Y."/>
            <person name="Verrier P.J."/>
            <person name="Waters E."/>
            <person name="Wood A."/>
            <person name="Yang L."/>
            <person name="Cove D."/>
            <person name="Cuming A."/>
            <person name="Hasebe M."/>
            <person name="Lucas S."/>
            <person name="Mishler D.B."/>
            <person name="Reski R."/>
            <person name="Grigoriev I."/>
            <person name="Quatrano R.S."/>
            <person name="Boore J.L."/>
        </authorList>
    </citation>
    <scope>NUCLEOTIDE SEQUENCE [LARGE SCALE GENOMIC DNA]</scope>
    <source>
        <strain evidence="7 8">cv. Gransden 2004</strain>
    </source>
</reference>
<feature type="region of interest" description="Disordered" evidence="4">
    <location>
        <begin position="261"/>
        <end position="425"/>
    </location>
</feature>
<feature type="region of interest" description="Disordered" evidence="4">
    <location>
        <begin position="1"/>
        <end position="36"/>
    </location>
</feature>
<dbReference type="InterPro" id="IPR001005">
    <property type="entry name" value="SANT/Myb"/>
</dbReference>
<evidence type="ECO:0000256" key="4">
    <source>
        <dbReference type="SAM" id="MobiDB-lite"/>
    </source>
</evidence>
<dbReference type="FunFam" id="1.10.10.60:FF:000002">
    <property type="entry name" value="Myb family transcription factor"/>
    <property type="match status" value="1"/>
</dbReference>
<evidence type="ECO:0000256" key="2">
    <source>
        <dbReference type="ARBA" id="ARBA00023163"/>
    </source>
</evidence>
<evidence type="ECO:0000256" key="1">
    <source>
        <dbReference type="ARBA" id="ARBA00023015"/>
    </source>
</evidence>
<feature type="compositionally biased region" description="Low complexity" evidence="4">
    <location>
        <begin position="112"/>
        <end position="123"/>
    </location>
</feature>
<protein>
    <recommendedName>
        <fullName evidence="5">HTH myb-type domain-containing protein</fullName>
    </recommendedName>
</protein>
<proteinExistence type="predicted"/>
<dbReference type="PANTHER" id="PTHR31499">
    <property type="entry name" value="MYB FAMILY TRANSCRIPTION FACTOR PHL11"/>
    <property type="match status" value="1"/>
</dbReference>
<feature type="domain" description="HTH myb-type" evidence="5">
    <location>
        <begin position="125"/>
        <end position="185"/>
    </location>
</feature>
<dbReference type="GO" id="GO:0003677">
    <property type="term" value="F:DNA binding"/>
    <property type="evidence" value="ECO:0007669"/>
    <property type="project" value="InterPro"/>
</dbReference>
<dbReference type="InterPro" id="IPR017930">
    <property type="entry name" value="Myb_dom"/>
</dbReference>
<keyword evidence="2" id="KW-0804">Transcription</keyword>
<feature type="compositionally biased region" description="Polar residues" evidence="4">
    <location>
        <begin position="95"/>
        <end position="107"/>
    </location>
</feature>
<dbReference type="Proteomes" id="UP000006727">
    <property type="component" value="Chromosome 26"/>
</dbReference>